<evidence type="ECO:0000259" key="2">
    <source>
        <dbReference type="Pfam" id="PF26367"/>
    </source>
</evidence>
<dbReference type="GeneID" id="49634539"/>
<dbReference type="PROSITE" id="PS51257">
    <property type="entry name" value="PROKAR_LIPOPROTEIN"/>
    <property type="match status" value="1"/>
</dbReference>
<dbReference type="AlphaFoldDB" id="A0A336N3Q8"/>
<organism evidence="3 4">
    <name type="scientific">Aggregatibacter aphrophilus</name>
    <name type="common">Haemophilus aphrophilus</name>
    <dbReference type="NCBI Taxonomy" id="732"/>
    <lineage>
        <taxon>Bacteria</taxon>
        <taxon>Pseudomonadati</taxon>
        <taxon>Pseudomonadota</taxon>
        <taxon>Gammaproteobacteria</taxon>
        <taxon>Pasteurellales</taxon>
        <taxon>Pasteurellaceae</taxon>
        <taxon>Aggregatibacter</taxon>
    </lineage>
</organism>
<dbReference type="InterPro" id="IPR058408">
    <property type="entry name" value="DUF8095"/>
</dbReference>
<keyword evidence="1" id="KW-0732">Signal</keyword>
<evidence type="ECO:0000313" key="4">
    <source>
        <dbReference type="Proteomes" id="UP000253728"/>
    </source>
</evidence>
<feature type="domain" description="DUF8095" evidence="2">
    <location>
        <begin position="98"/>
        <end position="230"/>
    </location>
</feature>
<proteinExistence type="predicted"/>
<feature type="chain" id="PRO_5016394839" description="DUF8095 domain-containing protein" evidence="1">
    <location>
        <begin position="20"/>
        <end position="233"/>
    </location>
</feature>
<gene>
    <name evidence="3" type="ORF">NCTC5908_00736</name>
</gene>
<name>A0A336N3Q8_AGGAP</name>
<evidence type="ECO:0000313" key="3">
    <source>
        <dbReference type="EMBL" id="SSY94180.1"/>
    </source>
</evidence>
<protein>
    <recommendedName>
        <fullName evidence="2">DUF8095 domain-containing protein</fullName>
    </recommendedName>
</protein>
<evidence type="ECO:0000256" key="1">
    <source>
        <dbReference type="SAM" id="SignalP"/>
    </source>
</evidence>
<dbReference type="EMBL" id="UFSP01000001">
    <property type="protein sequence ID" value="SSY94180.1"/>
    <property type="molecule type" value="Genomic_DNA"/>
</dbReference>
<dbReference type="Pfam" id="PF26367">
    <property type="entry name" value="DUF8095"/>
    <property type="match status" value="1"/>
</dbReference>
<feature type="signal peptide" evidence="1">
    <location>
        <begin position="1"/>
        <end position="19"/>
    </location>
</feature>
<sequence length="233" mass="26214">MKTKNLLLLGATLSLTACSMNELGLGNGSPDWRPYKDIDQSTQYISFISTETAYEQSHPNEARADSVGRAYRKSAKDQEDLIGNLYYIYDAHANNMAIYFGTENAKSLNPHQKEDIKKLAKAKKIDFYEFGKGRLAHAEFTANKSMCADFNGKNGVKVKMASNYYQDYNNYYTSLLSATISKHDIKDVNYKPLMTGSQSFISESNKHEAKHGQQLGLANLKEKATLFTNIICR</sequence>
<dbReference type="RefSeq" id="WP_050332925.1">
    <property type="nucleotide sequence ID" value="NZ_MAQF01000008.1"/>
</dbReference>
<reference evidence="3 4" key="1">
    <citation type="submission" date="2018-06" db="EMBL/GenBank/DDBJ databases">
        <authorList>
            <consortium name="Pathogen Informatics"/>
            <person name="Doyle S."/>
        </authorList>
    </citation>
    <scope>NUCLEOTIDE SEQUENCE [LARGE SCALE GENOMIC DNA]</scope>
    <source>
        <strain evidence="3 4">NCTC5908</strain>
    </source>
</reference>
<dbReference type="Proteomes" id="UP000253728">
    <property type="component" value="Unassembled WGS sequence"/>
</dbReference>
<accession>A0A336N3Q8</accession>